<evidence type="ECO:0000256" key="11">
    <source>
        <dbReference type="ARBA" id="ARBA00023316"/>
    </source>
</evidence>
<protein>
    <submittedName>
        <fullName evidence="16">Penicillin-binding protein 1A</fullName>
    </submittedName>
</protein>
<evidence type="ECO:0000256" key="12">
    <source>
        <dbReference type="ARBA" id="ARBA00034000"/>
    </source>
</evidence>
<dbReference type="Gene3D" id="3.40.710.10">
    <property type="entry name" value="DD-peptidase/beta-lactamase superfamily"/>
    <property type="match status" value="1"/>
</dbReference>
<keyword evidence="11" id="KW-0961">Cell wall biogenesis/degradation</keyword>
<evidence type="ECO:0000256" key="2">
    <source>
        <dbReference type="ARBA" id="ARBA00007739"/>
    </source>
</evidence>
<evidence type="ECO:0000256" key="6">
    <source>
        <dbReference type="ARBA" id="ARBA00022679"/>
    </source>
</evidence>
<evidence type="ECO:0000259" key="14">
    <source>
        <dbReference type="Pfam" id="PF00905"/>
    </source>
</evidence>
<feature type="domain" description="Penicillin-binding protein transpeptidase" evidence="14">
    <location>
        <begin position="316"/>
        <end position="581"/>
    </location>
</feature>
<dbReference type="Proteomes" id="UP000191240">
    <property type="component" value="Unassembled WGS sequence"/>
</dbReference>
<comment type="catalytic activity">
    <reaction evidence="12">
        <text>Preferential cleavage: (Ac)2-L-Lys-D-Ala-|-D-Ala. Also transpeptidation of peptidyl-alanyl moieties that are N-acyl substituents of D-alanine.</text>
        <dbReference type="EC" id="3.4.16.4"/>
    </reaction>
</comment>
<organism evidence="16">
    <name type="scientific">Anaerovibrio lipolyticus DSM 3074</name>
    <dbReference type="NCBI Taxonomy" id="1120997"/>
    <lineage>
        <taxon>Bacteria</taxon>
        <taxon>Bacillati</taxon>
        <taxon>Bacillota</taxon>
        <taxon>Negativicutes</taxon>
        <taxon>Selenomonadales</taxon>
        <taxon>Selenomonadaceae</taxon>
        <taxon>Anaerovibrio</taxon>
    </lineage>
</organism>
<dbReference type="GO" id="GO:0009002">
    <property type="term" value="F:serine-type D-Ala-D-Ala carboxypeptidase activity"/>
    <property type="evidence" value="ECO:0007669"/>
    <property type="project" value="UniProtKB-EC"/>
</dbReference>
<keyword evidence="3" id="KW-0121">Carboxypeptidase</keyword>
<sequence length="592" mass="64985">MKLSTGLIIALIVMGIGGGCGFLVASANIPSNLPDIQPALTSHIYDIKGNEIAVVHAEEDREPVKSEEIPENLKKAFLATEDVRFYQHIGIDYRGVMRAMWENISHREVAEGGSTITQQLARNAYLNQERTFSRKIQEMFLALKIEHRHTKEEILEMYLNQIYFGRGVYGIQAASKYYFNKNVKDLDLNECAMLAGIPKSPNHYSPLNNLEEAQKRKAVVLQQMAKYGFISSSTAQKTAKQEIHLVQSAPREVGDAHYFIDYVKQTIIDKYGDDGLYKGGLKIYTTLDMDMQRAAEEAMKNLPEMNEANGLKQPQGALVAIEPHSGYIKAMVGGRGTDLFNRAALAERQPGSAFKPFVYAAALESGYTPDSIVADTPFTKYGWNPQNYDRSFYGSVPLSSVCAQSLNVATVRVADDIGIDKVIKYAQDMGISTLVLEGERNDVNLSTALGGITRGVTPLELTSAYCTFANKGIYAKGTPIVKVLDKDGNVLEEYPNPASSRRVLKEETAANLDSMLQGVVSHGTGTRANIGGHVAGKTGTTSEYHDAWFVGYVSDLVVGVWIGTDDNQTMGTMTGGTLPADIWRIFMKGTGH</sequence>
<evidence type="ECO:0000313" key="16">
    <source>
        <dbReference type="EMBL" id="SHI50278.1"/>
    </source>
</evidence>
<dbReference type="SUPFAM" id="SSF53955">
    <property type="entry name" value="Lysozyme-like"/>
    <property type="match status" value="1"/>
</dbReference>
<dbReference type="SUPFAM" id="SSF56601">
    <property type="entry name" value="beta-lactamase/transpeptidase-like"/>
    <property type="match status" value="1"/>
</dbReference>
<comment type="similarity">
    <text evidence="2">In the N-terminal section; belongs to the glycosyltransferase 51 family.</text>
</comment>
<evidence type="ECO:0000256" key="1">
    <source>
        <dbReference type="ARBA" id="ARBA00007090"/>
    </source>
</evidence>
<evidence type="ECO:0000256" key="13">
    <source>
        <dbReference type="ARBA" id="ARBA00049902"/>
    </source>
</evidence>
<dbReference type="GO" id="GO:0008360">
    <property type="term" value="P:regulation of cell shape"/>
    <property type="evidence" value="ECO:0007669"/>
    <property type="project" value="UniProtKB-KW"/>
</dbReference>
<dbReference type="InterPro" id="IPR036950">
    <property type="entry name" value="PBP_transglycosylase"/>
</dbReference>
<reference evidence="16" key="1">
    <citation type="submission" date="2016-11" db="EMBL/GenBank/DDBJ databases">
        <authorList>
            <person name="Jaros S."/>
            <person name="Januszkiewicz K."/>
            <person name="Wedrychowicz H."/>
        </authorList>
    </citation>
    <scope>NUCLEOTIDE SEQUENCE [LARGE SCALE GENOMIC DNA]</scope>
    <source>
        <strain evidence="16">DSM 3074</strain>
    </source>
</reference>
<dbReference type="EMBL" id="FQYW01000006">
    <property type="protein sequence ID" value="SHI50278.1"/>
    <property type="molecule type" value="Genomic_DNA"/>
</dbReference>
<evidence type="ECO:0000256" key="3">
    <source>
        <dbReference type="ARBA" id="ARBA00022645"/>
    </source>
</evidence>
<comment type="catalytic activity">
    <reaction evidence="13">
        <text>[GlcNAc-(1-&gt;4)-Mur2Ac(oyl-L-Ala-gamma-D-Glu-L-Lys-D-Ala-D-Ala)](n)-di-trans,octa-cis-undecaprenyl diphosphate + beta-D-GlcNAc-(1-&gt;4)-Mur2Ac(oyl-L-Ala-gamma-D-Glu-L-Lys-D-Ala-D-Ala)-di-trans,octa-cis-undecaprenyl diphosphate = [GlcNAc-(1-&gt;4)-Mur2Ac(oyl-L-Ala-gamma-D-Glu-L-Lys-D-Ala-D-Ala)](n+1)-di-trans,octa-cis-undecaprenyl diphosphate + di-trans,octa-cis-undecaprenyl diphosphate + H(+)</text>
        <dbReference type="Rhea" id="RHEA:23708"/>
        <dbReference type="Rhea" id="RHEA-COMP:9602"/>
        <dbReference type="Rhea" id="RHEA-COMP:9603"/>
        <dbReference type="ChEBI" id="CHEBI:15378"/>
        <dbReference type="ChEBI" id="CHEBI:58405"/>
        <dbReference type="ChEBI" id="CHEBI:60033"/>
        <dbReference type="ChEBI" id="CHEBI:78435"/>
        <dbReference type="EC" id="2.4.99.28"/>
    </reaction>
</comment>
<dbReference type="InterPro" id="IPR050396">
    <property type="entry name" value="Glycosyltr_51/Transpeptidase"/>
</dbReference>
<dbReference type="GO" id="GO:0008658">
    <property type="term" value="F:penicillin binding"/>
    <property type="evidence" value="ECO:0007669"/>
    <property type="project" value="InterPro"/>
</dbReference>
<evidence type="ECO:0000256" key="7">
    <source>
        <dbReference type="ARBA" id="ARBA00022801"/>
    </source>
</evidence>
<proteinExistence type="inferred from homology"/>
<keyword evidence="8" id="KW-0133">Cell shape</keyword>
<evidence type="ECO:0000256" key="4">
    <source>
        <dbReference type="ARBA" id="ARBA00022670"/>
    </source>
</evidence>
<dbReference type="PANTHER" id="PTHR32282">
    <property type="entry name" value="BINDING PROTEIN TRANSPEPTIDASE, PUTATIVE-RELATED"/>
    <property type="match status" value="1"/>
</dbReference>
<keyword evidence="5" id="KW-0328">Glycosyltransferase</keyword>
<dbReference type="GO" id="GO:0008955">
    <property type="term" value="F:peptidoglycan glycosyltransferase activity"/>
    <property type="evidence" value="ECO:0007669"/>
    <property type="project" value="UniProtKB-EC"/>
</dbReference>
<dbReference type="InterPro" id="IPR012338">
    <property type="entry name" value="Beta-lactam/transpept-like"/>
</dbReference>
<gene>
    <name evidence="16" type="ORF">SAMN02745671_00823</name>
</gene>
<keyword evidence="4" id="KW-0645">Protease</keyword>
<dbReference type="FunFam" id="1.10.3810.10:FF:000001">
    <property type="entry name" value="Penicillin-binding protein 1A"/>
    <property type="match status" value="1"/>
</dbReference>
<dbReference type="GO" id="GO:0006508">
    <property type="term" value="P:proteolysis"/>
    <property type="evidence" value="ECO:0007669"/>
    <property type="project" value="UniProtKB-KW"/>
</dbReference>
<dbReference type="Pfam" id="PF00912">
    <property type="entry name" value="Transgly"/>
    <property type="match status" value="1"/>
</dbReference>
<keyword evidence="6" id="KW-0808">Transferase</keyword>
<accession>A0A1M6BP10</accession>
<keyword evidence="7" id="KW-0378">Hydrolase</keyword>
<keyword evidence="9" id="KW-0573">Peptidoglycan synthesis</keyword>
<dbReference type="InterPro" id="IPR023346">
    <property type="entry name" value="Lysozyme-like_dom_sf"/>
</dbReference>
<evidence type="ECO:0000259" key="15">
    <source>
        <dbReference type="Pfam" id="PF00912"/>
    </source>
</evidence>
<evidence type="ECO:0000256" key="9">
    <source>
        <dbReference type="ARBA" id="ARBA00022984"/>
    </source>
</evidence>
<dbReference type="PANTHER" id="PTHR32282:SF33">
    <property type="entry name" value="PEPTIDOGLYCAN GLYCOSYLTRANSFERASE"/>
    <property type="match status" value="1"/>
</dbReference>
<dbReference type="Pfam" id="PF00905">
    <property type="entry name" value="Transpeptidase"/>
    <property type="match status" value="1"/>
</dbReference>
<dbReference type="AlphaFoldDB" id="A0A1M6BP10"/>
<feature type="domain" description="Glycosyl transferase family 51" evidence="15">
    <location>
        <begin position="49"/>
        <end position="224"/>
    </location>
</feature>
<comment type="similarity">
    <text evidence="1">In the C-terminal section; belongs to the transpeptidase family.</text>
</comment>
<dbReference type="PROSITE" id="PS51257">
    <property type="entry name" value="PROKAR_LIPOPROTEIN"/>
    <property type="match status" value="1"/>
</dbReference>
<dbReference type="NCBIfam" id="TIGR02074">
    <property type="entry name" value="PBP_1a_fam"/>
    <property type="match status" value="1"/>
</dbReference>
<dbReference type="RefSeq" id="WP_407639834.1">
    <property type="nucleotide sequence ID" value="NZ_FQYW01000006.1"/>
</dbReference>
<dbReference type="GO" id="GO:0009252">
    <property type="term" value="P:peptidoglycan biosynthetic process"/>
    <property type="evidence" value="ECO:0007669"/>
    <property type="project" value="UniProtKB-KW"/>
</dbReference>
<name>A0A1M6BP10_9FIRM</name>
<dbReference type="GO" id="GO:0071555">
    <property type="term" value="P:cell wall organization"/>
    <property type="evidence" value="ECO:0007669"/>
    <property type="project" value="UniProtKB-KW"/>
</dbReference>
<dbReference type="Gene3D" id="1.10.3810.10">
    <property type="entry name" value="Biosynthetic peptidoglycan transglycosylase-like"/>
    <property type="match status" value="1"/>
</dbReference>
<dbReference type="InterPro" id="IPR001460">
    <property type="entry name" value="PCN-bd_Tpept"/>
</dbReference>
<keyword evidence="10" id="KW-0511">Multifunctional enzyme</keyword>
<evidence type="ECO:0000256" key="5">
    <source>
        <dbReference type="ARBA" id="ARBA00022676"/>
    </source>
</evidence>
<dbReference type="InterPro" id="IPR001264">
    <property type="entry name" value="Glyco_trans_51"/>
</dbReference>
<evidence type="ECO:0000256" key="8">
    <source>
        <dbReference type="ARBA" id="ARBA00022960"/>
    </source>
</evidence>
<evidence type="ECO:0000256" key="10">
    <source>
        <dbReference type="ARBA" id="ARBA00023268"/>
    </source>
</evidence>